<feature type="compositionally biased region" description="Polar residues" evidence="1">
    <location>
        <begin position="84"/>
        <end position="104"/>
    </location>
</feature>
<feature type="region of interest" description="Disordered" evidence="1">
    <location>
        <begin position="80"/>
        <end position="114"/>
    </location>
</feature>
<reference evidence="2" key="1">
    <citation type="submission" date="2020-03" db="EMBL/GenBank/DDBJ databases">
        <title>Melopsittacus undulatus (budgerigar) genome, bMelUnd1, maternal haplotype with Z.</title>
        <authorList>
            <person name="Gedman G."/>
            <person name="Mountcastle J."/>
            <person name="Haase B."/>
            <person name="Formenti G."/>
            <person name="Wright T."/>
            <person name="Apodaca J."/>
            <person name="Pelan S."/>
            <person name="Chow W."/>
            <person name="Rhie A."/>
            <person name="Howe K."/>
            <person name="Fedrigo O."/>
            <person name="Jarvis E.D."/>
        </authorList>
    </citation>
    <scope>NUCLEOTIDE SEQUENCE [LARGE SCALE GENOMIC DNA]</scope>
</reference>
<organism evidence="2 3">
    <name type="scientific">Melopsittacus undulatus</name>
    <name type="common">Budgerigar</name>
    <name type="synonym">Psittacus undulatus</name>
    <dbReference type="NCBI Taxonomy" id="13146"/>
    <lineage>
        <taxon>Eukaryota</taxon>
        <taxon>Metazoa</taxon>
        <taxon>Chordata</taxon>
        <taxon>Craniata</taxon>
        <taxon>Vertebrata</taxon>
        <taxon>Euteleostomi</taxon>
        <taxon>Archelosauria</taxon>
        <taxon>Archosauria</taxon>
        <taxon>Dinosauria</taxon>
        <taxon>Saurischia</taxon>
        <taxon>Theropoda</taxon>
        <taxon>Coelurosauria</taxon>
        <taxon>Aves</taxon>
        <taxon>Neognathae</taxon>
        <taxon>Neoaves</taxon>
        <taxon>Telluraves</taxon>
        <taxon>Australaves</taxon>
        <taxon>Psittaciformes</taxon>
        <taxon>Psittaculidae</taxon>
        <taxon>Melopsittacus</taxon>
    </lineage>
</organism>
<protein>
    <submittedName>
        <fullName evidence="2">Uncharacterized protein</fullName>
    </submittedName>
</protein>
<dbReference type="Proteomes" id="UP000694405">
    <property type="component" value="Chromosome 10"/>
</dbReference>
<sequence>MSWTAWGPPAPRAPPAGLVPLSALAPQPLLHPQHRQGRVLRDPTPAPGRYGTGALQARPSIPSHTWLGCARSIPSPGMLPQAQGHLSLSTSQKPVSSSFPSNGAGTAGGPARPHGSARLPLSLTGLQRAPCGCFFNPQLFSMQWTVPNPTPADTSTMGFSAATLPGAALLGTGDCAALPAWAAPGTPQGPAQHLAPQNRQGTGAPALPEQSPLNHHINGVPAGNNIASTNTSMGITPANHIPTGSTILLNPSSNHQNQGLGEPDRDIEVTEEMLLKEALRLFGLSEEMEAVIQHGSNSVIMPEDHGDTIRKGRTLAPAAPHLLNSIPSNKNIEGVSARPNIPSTATSVGTTLGINIPPGNNVPPRPSSDPHHQGFGDLNDSLARDKEVPLEEALRFFGCYEDTERVIQEGSSSSCMPEDPGGTDTDIPLYDFSSLSLPDELLTCDYDVNEIAKVIQSLEDTIDTGVYPNEFWADVGMDLEPSQPDSAQQWETNGRMILLSPSAGSQDRRVPAGLNGHRPMQGQHRDPGTRTELGARWGQTHMKRGAERQHRDSPPELSNTSSLNH</sequence>
<dbReference type="Ensembl" id="ENSMUNT00000029296.1">
    <property type="protein sequence ID" value="ENSMUNP00000031901.1"/>
    <property type="gene ID" value="ENSMUNG00000022003.1"/>
</dbReference>
<evidence type="ECO:0000313" key="3">
    <source>
        <dbReference type="Proteomes" id="UP000694405"/>
    </source>
</evidence>
<proteinExistence type="predicted"/>
<dbReference type="AlphaFoldDB" id="A0A8V5G9Z2"/>
<feature type="compositionally biased region" description="Basic and acidic residues" evidence="1">
    <location>
        <begin position="544"/>
        <end position="554"/>
    </location>
</feature>
<feature type="region of interest" description="Disordered" evidence="1">
    <location>
        <begin position="33"/>
        <end position="57"/>
    </location>
</feature>
<evidence type="ECO:0000313" key="2">
    <source>
        <dbReference type="Ensembl" id="ENSMUNP00000031901.1"/>
    </source>
</evidence>
<reference evidence="2" key="3">
    <citation type="submission" date="2025-09" db="UniProtKB">
        <authorList>
            <consortium name="Ensembl"/>
        </authorList>
    </citation>
    <scope>IDENTIFICATION</scope>
</reference>
<reference evidence="2" key="2">
    <citation type="submission" date="2025-08" db="UniProtKB">
        <authorList>
            <consortium name="Ensembl"/>
        </authorList>
    </citation>
    <scope>IDENTIFICATION</scope>
</reference>
<accession>A0A8V5G9Z2</accession>
<name>A0A8V5G9Z2_MELUD</name>
<feature type="region of interest" description="Disordered" evidence="1">
    <location>
        <begin position="501"/>
        <end position="565"/>
    </location>
</feature>
<feature type="region of interest" description="Disordered" evidence="1">
    <location>
        <begin position="186"/>
        <end position="206"/>
    </location>
</feature>
<evidence type="ECO:0000256" key="1">
    <source>
        <dbReference type="SAM" id="MobiDB-lite"/>
    </source>
</evidence>
<feature type="compositionally biased region" description="Polar residues" evidence="1">
    <location>
        <begin position="556"/>
        <end position="565"/>
    </location>
</feature>
<keyword evidence="3" id="KW-1185">Reference proteome</keyword>